<dbReference type="EMBL" id="CP092488">
    <property type="protein sequence ID" value="UMB69165.1"/>
    <property type="molecule type" value="Genomic_DNA"/>
</dbReference>
<evidence type="ECO:0000256" key="7">
    <source>
        <dbReference type="ARBA" id="ARBA00022840"/>
    </source>
</evidence>
<accession>A0ABY3VIB9</accession>
<keyword evidence="12" id="KW-1185">Reference proteome</keyword>
<dbReference type="InterPro" id="IPR044857">
    <property type="entry name" value="T7SS_EccB_R1"/>
</dbReference>
<dbReference type="PANTHER" id="PTHR40765:SF2">
    <property type="entry name" value="ESX-2 SECRETION SYSTEM ATPASE ECCB2"/>
    <property type="match status" value="1"/>
</dbReference>
<keyword evidence="3" id="KW-1003">Cell membrane</keyword>
<organism evidence="11 12">
    <name type="scientific">Mycobacterium paraterrae</name>
    <dbReference type="NCBI Taxonomy" id="577492"/>
    <lineage>
        <taxon>Bacteria</taxon>
        <taxon>Bacillati</taxon>
        <taxon>Actinomycetota</taxon>
        <taxon>Actinomycetes</taxon>
        <taxon>Mycobacteriales</taxon>
        <taxon>Mycobacteriaceae</taxon>
        <taxon>Mycobacterium</taxon>
    </lineage>
</organism>
<evidence type="ECO:0000256" key="1">
    <source>
        <dbReference type="ARBA" id="ARBA00004162"/>
    </source>
</evidence>
<evidence type="ECO:0000256" key="8">
    <source>
        <dbReference type="ARBA" id="ARBA00022989"/>
    </source>
</evidence>
<keyword evidence="9 10" id="KW-0472">Membrane</keyword>
<evidence type="ECO:0000256" key="2">
    <source>
        <dbReference type="ARBA" id="ARBA00008149"/>
    </source>
</evidence>
<dbReference type="Gene3D" id="3.30.2390.20">
    <property type="entry name" value="Type VII secretion system EccB, repeat 1 domain"/>
    <property type="match status" value="1"/>
</dbReference>
<dbReference type="RefSeq" id="WP_240260900.1">
    <property type="nucleotide sequence ID" value="NZ_CP092488.2"/>
</dbReference>
<dbReference type="InterPro" id="IPR042485">
    <property type="entry name" value="T7SS_EccB_R3"/>
</dbReference>
<evidence type="ECO:0000313" key="12">
    <source>
        <dbReference type="Proteomes" id="UP001055336"/>
    </source>
</evidence>
<keyword evidence="6" id="KW-0378">Hydrolase</keyword>
<protein>
    <submittedName>
        <fullName evidence="11">Type VII secretion protein EccB</fullName>
    </submittedName>
</protein>
<dbReference type="InterPro" id="IPR007795">
    <property type="entry name" value="T7SS_EccB"/>
</dbReference>
<keyword evidence="7" id="KW-0067">ATP-binding</keyword>
<dbReference type="Proteomes" id="UP001055336">
    <property type="component" value="Chromosome"/>
</dbReference>
<evidence type="ECO:0000256" key="5">
    <source>
        <dbReference type="ARBA" id="ARBA00022741"/>
    </source>
</evidence>
<name>A0ABY3VIB9_9MYCO</name>
<dbReference type="Gene3D" id="2.40.50.910">
    <property type="entry name" value="Type VII secretion system EccB, repeat 3 domain"/>
    <property type="match status" value="1"/>
</dbReference>
<evidence type="ECO:0000313" key="11">
    <source>
        <dbReference type="EMBL" id="UMB69165.1"/>
    </source>
</evidence>
<dbReference type="PANTHER" id="PTHR40765">
    <property type="entry name" value="ESX-2 SECRETION SYSTEM ATPASE ECCB2"/>
    <property type="match status" value="1"/>
</dbReference>
<evidence type="ECO:0000256" key="6">
    <source>
        <dbReference type="ARBA" id="ARBA00022801"/>
    </source>
</evidence>
<proteinExistence type="inferred from homology"/>
<keyword evidence="8 10" id="KW-1133">Transmembrane helix</keyword>
<gene>
    <name evidence="11" type="primary">eccB</name>
    <name evidence="11" type="ORF">MKK62_22810</name>
</gene>
<evidence type="ECO:0000256" key="10">
    <source>
        <dbReference type="SAM" id="Phobius"/>
    </source>
</evidence>
<evidence type="ECO:0000256" key="4">
    <source>
        <dbReference type="ARBA" id="ARBA00022692"/>
    </source>
</evidence>
<sequence>MTSPDDRRSFASRTPVNDNPDKVAYRRGFVTRHQVTGWRFVMRRIASGVALHDTRMLVDPLRTQTRAVLMGVVVLVTALVGCFVFSLIRPNGSAANNAILADRSTAALYVRVGDQLHPVLNLTSARLIAGKPANPTMVKSAELDKFPLGNLIGIPGAPERMVQNTRKDADWTVCDATGGAEVRGVTVIAGVPDSSGARAATVDAGKAVLVSNPSGAWLLWDGRRSRIDLADHAVTSALGFGTDIHTPRPIAAGLFNAIPESPPLAAPAIPDAGSPAKFPVPAPIGGVVESHELGSDSANYYAVLPDGLQQVSPVLAAILRNANSYGLDQPPRLGADKVAKLPVSRQLDTSRYPERRVSLLDAAHDPVTCAHWSKASGASTNSLTLLAGSALPIPDSVHTEDLVGAGAGGTANRVAMAPGTGYFAQTVGHSAASPAAGSLFWISDTGVRYGIDNEAGVTGNAKTADALGLNQPATPIPWSVLSLYAPGPTLSRADALLAHDGLAPDSRPGRTSAEGQNR</sequence>
<feature type="transmembrane region" description="Helical" evidence="10">
    <location>
        <begin position="67"/>
        <end position="88"/>
    </location>
</feature>
<keyword evidence="4 10" id="KW-0812">Transmembrane</keyword>
<comment type="subcellular location">
    <subcellularLocation>
        <location evidence="1">Cell membrane</location>
        <topology evidence="1">Single-pass membrane protein</topology>
    </subcellularLocation>
</comment>
<dbReference type="Pfam" id="PF05108">
    <property type="entry name" value="T7SS_ESX1_EccB"/>
    <property type="match status" value="1"/>
</dbReference>
<evidence type="ECO:0000256" key="9">
    <source>
        <dbReference type="ARBA" id="ARBA00023136"/>
    </source>
</evidence>
<keyword evidence="5" id="KW-0547">Nucleotide-binding</keyword>
<dbReference type="NCBIfam" id="TIGR03919">
    <property type="entry name" value="T7SS_EccB"/>
    <property type="match status" value="1"/>
</dbReference>
<comment type="similarity">
    <text evidence="2">Belongs to the EccB family.</text>
</comment>
<evidence type="ECO:0000256" key="3">
    <source>
        <dbReference type="ARBA" id="ARBA00022475"/>
    </source>
</evidence>
<reference evidence="11" key="1">
    <citation type="submission" date="2022-08" db="EMBL/GenBank/DDBJ databases">
        <title>Whole genome sequencing of non-tuberculosis mycobacteria type-strains.</title>
        <authorList>
            <person name="Igarashi Y."/>
            <person name="Osugi A."/>
            <person name="Mitarai S."/>
        </authorList>
    </citation>
    <scope>NUCLEOTIDE SEQUENCE</scope>
    <source>
        <strain evidence="11">DSM 45127</strain>
    </source>
</reference>